<accession>A0A812V4K1</accession>
<protein>
    <submittedName>
        <fullName evidence="2">Uncharacterized protein</fullName>
    </submittedName>
</protein>
<keyword evidence="3" id="KW-1185">Reference proteome</keyword>
<dbReference type="Proteomes" id="UP000649617">
    <property type="component" value="Unassembled WGS sequence"/>
</dbReference>
<name>A0A812V4K1_SYMPI</name>
<dbReference type="AlphaFoldDB" id="A0A812V4K1"/>
<reference evidence="2" key="1">
    <citation type="submission" date="2021-02" db="EMBL/GenBank/DDBJ databases">
        <authorList>
            <person name="Dougan E. K."/>
            <person name="Rhodes N."/>
            <person name="Thang M."/>
            <person name="Chan C."/>
        </authorList>
    </citation>
    <scope>NUCLEOTIDE SEQUENCE</scope>
</reference>
<sequence>MTCRSTPRLVVFRGRNKFRGDWSKGTAASRLPNEGVNNTYSINGINSQPIQLFRNSFVRFIRSNYSAVERQDTRCSRMVASFIMFCAWLMERKEPERTGCLARVVDSASFALVSTVVILANAVFILYATDYEMQNLSEPTNVQIRPAPLKASE</sequence>
<evidence type="ECO:0000313" key="3">
    <source>
        <dbReference type="Proteomes" id="UP000649617"/>
    </source>
</evidence>
<keyword evidence="1" id="KW-0472">Membrane</keyword>
<evidence type="ECO:0000256" key="1">
    <source>
        <dbReference type="SAM" id="Phobius"/>
    </source>
</evidence>
<feature type="transmembrane region" description="Helical" evidence="1">
    <location>
        <begin position="110"/>
        <end position="128"/>
    </location>
</feature>
<dbReference type="EMBL" id="CAJNIZ010039935">
    <property type="protein sequence ID" value="CAE7596539.1"/>
    <property type="molecule type" value="Genomic_DNA"/>
</dbReference>
<comment type="caution">
    <text evidence="2">The sequence shown here is derived from an EMBL/GenBank/DDBJ whole genome shotgun (WGS) entry which is preliminary data.</text>
</comment>
<keyword evidence="1" id="KW-1133">Transmembrane helix</keyword>
<proteinExistence type="predicted"/>
<organism evidence="2 3">
    <name type="scientific">Symbiodinium pilosum</name>
    <name type="common">Dinoflagellate</name>
    <dbReference type="NCBI Taxonomy" id="2952"/>
    <lineage>
        <taxon>Eukaryota</taxon>
        <taxon>Sar</taxon>
        <taxon>Alveolata</taxon>
        <taxon>Dinophyceae</taxon>
        <taxon>Suessiales</taxon>
        <taxon>Symbiodiniaceae</taxon>
        <taxon>Symbiodinium</taxon>
    </lineage>
</organism>
<gene>
    <name evidence="2" type="ORF">SPIL2461_LOCUS15858</name>
</gene>
<keyword evidence="1" id="KW-0812">Transmembrane</keyword>
<evidence type="ECO:0000313" key="2">
    <source>
        <dbReference type="EMBL" id="CAE7596539.1"/>
    </source>
</evidence>